<name>A0A2H0UCH4_9BACT</name>
<dbReference type="InterPro" id="IPR012337">
    <property type="entry name" value="RNaseH-like_sf"/>
</dbReference>
<dbReference type="PANTHER" id="PTHR30231:SF4">
    <property type="entry name" value="PROTEIN NEN2"/>
    <property type="match status" value="1"/>
</dbReference>
<dbReference type="SUPFAM" id="SSF53098">
    <property type="entry name" value="Ribonuclease H-like"/>
    <property type="match status" value="1"/>
</dbReference>
<dbReference type="AlphaFoldDB" id="A0A2H0UCH4"/>
<gene>
    <name evidence="5" type="ORF">COU18_01825</name>
</gene>
<evidence type="ECO:0000259" key="4">
    <source>
        <dbReference type="SMART" id="SM00479"/>
    </source>
</evidence>
<accession>A0A2H0UCH4</accession>
<sequence>MKQQRERLGTLRQKIAKDCSSAYGAAAMLLPPYFIRYTLYTMLVVDVEASGTEAGKHSIVSVGALDLTNPSNRFYEECRVWDGAHIMDEALAVNGFTKAQITDSKKQSESDLIHAFLTWSDGLEERTLAGQNVSFDRDFLKAAAERAGHTEWPFAYRTIDTHTLAYMHMIGRGLQPPVRHKRSALDLDAVLNYCGIPEEPQPHNALTGALSHAEVVSRLLYGRKLLPEFTEFEIPW</sequence>
<dbReference type="EMBL" id="PFBK01000003">
    <property type="protein sequence ID" value="PIR84119.1"/>
    <property type="molecule type" value="Genomic_DNA"/>
</dbReference>
<dbReference type="PANTHER" id="PTHR30231">
    <property type="entry name" value="DNA POLYMERASE III SUBUNIT EPSILON"/>
    <property type="match status" value="1"/>
</dbReference>
<dbReference type="CDD" id="cd06127">
    <property type="entry name" value="DEDDh"/>
    <property type="match status" value="1"/>
</dbReference>
<dbReference type="Pfam" id="PF00929">
    <property type="entry name" value="RNase_T"/>
    <property type="match status" value="1"/>
</dbReference>
<dbReference type="Proteomes" id="UP000231192">
    <property type="component" value="Unassembled WGS sequence"/>
</dbReference>
<dbReference type="GO" id="GO:0003676">
    <property type="term" value="F:nucleic acid binding"/>
    <property type="evidence" value="ECO:0007669"/>
    <property type="project" value="InterPro"/>
</dbReference>
<comment type="caution">
    <text evidence="5">The sequence shown here is derived from an EMBL/GenBank/DDBJ whole genome shotgun (WGS) entry which is preliminary data.</text>
</comment>
<protein>
    <recommendedName>
        <fullName evidence="4">Exonuclease domain-containing protein</fullName>
    </recommendedName>
</protein>
<evidence type="ECO:0000313" key="6">
    <source>
        <dbReference type="Proteomes" id="UP000231192"/>
    </source>
</evidence>
<keyword evidence="3" id="KW-0269">Exonuclease</keyword>
<keyword evidence="1" id="KW-0540">Nuclease</keyword>
<dbReference type="GO" id="GO:0008408">
    <property type="term" value="F:3'-5' exonuclease activity"/>
    <property type="evidence" value="ECO:0007669"/>
    <property type="project" value="TreeGrafter"/>
</dbReference>
<evidence type="ECO:0000256" key="1">
    <source>
        <dbReference type="ARBA" id="ARBA00022722"/>
    </source>
</evidence>
<dbReference type="InterPro" id="IPR013520">
    <property type="entry name" value="Ribonucl_H"/>
</dbReference>
<reference evidence="6" key="1">
    <citation type="submission" date="2017-09" db="EMBL/GenBank/DDBJ databases">
        <title>Depth-based differentiation of microbial function through sediment-hosted aquifers and enrichment of novel symbionts in the deep terrestrial subsurface.</title>
        <authorList>
            <person name="Probst A.J."/>
            <person name="Ladd B."/>
            <person name="Jarett J.K."/>
            <person name="Geller-Mcgrath D.E."/>
            <person name="Sieber C.M.K."/>
            <person name="Emerson J.B."/>
            <person name="Anantharaman K."/>
            <person name="Thomas B.C."/>
            <person name="Malmstrom R."/>
            <person name="Stieglmeier M."/>
            <person name="Klingl A."/>
            <person name="Woyke T."/>
            <person name="Ryan C.M."/>
            <person name="Banfield J.F."/>
        </authorList>
    </citation>
    <scope>NUCLEOTIDE SEQUENCE [LARGE SCALE GENOMIC DNA]</scope>
</reference>
<keyword evidence="2" id="KW-0378">Hydrolase</keyword>
<dbReference type="SMART" id="SM00479">
    <property type="entry name" value="EXOIII"/>
    <property type="match status" value="1"/>
</dbReference>
<evidence type="ECO:0000256" key="2">
    <source>
        <dbReference type="ARBA" id="ARBA00022801"/>
    </source>
</evidence>
<evidence type="ECO:0000256" key="3">
    <source>
        <dbReference type="ARBA" id="ARBA00022839"/>
    </source>
</evidence>
<organism evidence="5 6">
    <name type="scientific">Candidatus Kaiserbacteria bacterium CG10_big_fil_rev_8_21_14_0_10_51_14</name>
    <dbReference type="NCBI Taxonomy" id="1974610"/>
    <lineage>
        <taxon>Bacteria</taxon>
        <taxon>Candidatus Kaiseribacteriota</taxon>
    </lineage>
</organism>
<evidence type="ECO:0000313" key="5">
    <source>
        <dbReference type="EMBL" id="PIR84119.1"/>
    </source>
</evidence>
<feature type="domain" description="Exonuclease" evidence="4">
    <location>
        <begin position="41"/>
        <end position="225"/>
    </location>
</feature>
<proteinExistence type="predicted"/>
<dbReference type="Gene3D" id="3.30.420.10">
    <property type="entry name" value="Ribonuclease H-like superfamily/Ribonuclease H"/>
    <property type="match status" value="1"/>
</dbReference>
<dbReference type="InterPro" id="IPR036397">
    <property type="entry name" value="RNaseH_sf"/>
</dbReference>